<dbReference type="Pfam" id="PF13976">
    <property type="entry name" value="gag_pre-integrs"/>
    <property type="match status" value="1"/>
</dbReference>
<keyword evidence="4" id="KW-1185">Reference proteome</keyword>
<organism evidence="3 4">
    <name type="scientific">Cajanus cajan</name>
    <name type="common">Pigeon pea</name>
    <name type="synonym">Cajanus indicus</name>
    <dbReference type="NCBI Taxonomy" id="3821"/>
    <lineage>
        <taxon>Eukaryota</taxon>
        <taxon>Viridiplantae</taxon>
        <taxon>Streptophyta</taxon>
        <taxon>Embryophyta</taxon>
        <taxon>Tracheophyta</taxon>
        <taxon>Spermatophyta</taxon>
        <taxon>Magnoliopsida</taxon>
        <taxon>eudicotyledons</taxon>
        <taxon>Gunneridae</taxon>
        <taxon>Pentapetalae</taxon>
        <taxon>rosids</taxon>
        <taxon>fabids</taxon>
        <taxon>Fabales</taxon>
        <taxon>Fabaceae</taxon>
        <taxon>Papilionoideae</taxon>
        <taxon>50 kb inversion clade</taxon>
        <taxon>NPAAA clade</taxon>
        <taxon>indigoferoid/millettioid clade</taxon>
        <taxon>Phaseoleae</taxon>
        <taxon>Cajanus</taxon>
    </lineage>
</organism>
<dbReference type="Gramene" id="C.cajan_37999.t">
    <property type="protein sequence ID" value="C.cajan_37999.t.cds1"/>
    <property type="gene ID" value="C.cajan_37999"/>
</dbReference>
<sequence length="306" mass="34229">MYHHNNASGDATMLATPSTVVDPLWYPDSGASHHITHDDSTLSTKNTYTGSDKVNIGNGTGLNIHHVGHSYLHCPKFSKVVILNNLLHVPSITKNLLSVSQFARDNHVFFEFYPDFCTVKTQGTRETVLQGQLRGGLYVFPPMHKVQPALAFSAEKSSSHSRFTLWHSRLGHPSPKILKVALRNSHIPCNNFPDSVLCESCCMGKAHQLPFINSNSEYHTPLQLVFSDISSCKGKRSVPLKRVSPRAKLTLSGLPMRGTSCWKADEPSKTIGKLGRPRSQLWRRISKRLVWHETRTLMPLKSSRTN</sequence>
<proteinExistence type="predicted"/>
<gene>
    <name evidence="3" type="ORF">KK1_037835</name>
</gene>
<evidence type="ECO:0000313" key="4">
    <source>
        <dbReference type="Proteomes" id="UP000075243"/>
    </source>
</evidence>
<dbReference type="Proteomes" id="UP000075243">
    <property type="component" value="Unassembled WGS sequence"/>
</dbReference>
<evidence type="ECO:0000259" key="2">
    <source>
        <dbReference type="Pfam" id="PF22936"/>
    </source>
</evidence>
<feature type="domain" description="GAG-pre-integrase" evidence="1">
    <location>
        <begin position="136"/>
        <end position="205"/>
    </location>
</feature>
<reference evidence="3" key="1">
    <citation type="journal article" date="2012" name="Nat. Biotechnol.">
        <title>Draft genome sequence of pigeonpea (Cajanus cajan), an orphan legume crop of resource-poor farmers.</title>
        <authorList>
            <person name="Varshney R.K."/>
            <person name="Chen W."/>
            <person name="Li Y."/>
            <person name="Bharti A.K."/>
            <person name="Saxena R.K."/>
            <person name="Schlueter J.A."/>
            <person name="Donoghue M.T."/>
            <person name="Azam S."/>
            <person name="Fan G."/>
            <person name="Whaley A.M."/>
            <person name="Farmer A.D."/>
            <person name="Sheridan J."/>
            <person name="Iwata A."/>
            <person name="Tuteja R."/>
            <person name="Penmetsa R.V."/>
            <person name="Wu W."/>
            <person name="Upadhyaya H.D."/>
            <person name="Yang S.P."/>
            <person name="Shah T."/>
            <person name="Saxena K.B."/>
            <person name="Michael T."/>
            <person name="McCombie W.R."/>
            <person name="Yang B."/>
            <person name="Zhang G."/>
            <person name="Yang H."/>
            <person name="Wang J."/>
            <person name="Spillane C."/>
            <person name="Cook D.R."/>
            <person name="May G.D."/>
            <person name="Xu X."/>
            <person name="Jackson S.A."/>
        </authorList>
    </citation>
    <scope>NUCLEOTIDE SEQUENCE [LARGE SCALE GENOMIC DNA]</scope>
</reference>
<evidence type="ECO:0000313" key="3">
    <source>
        <dbReference type="EMBL" id="KYP40820.1"/>
    </source>
</evidence>
<protein>
    <submittedName>
        <fullName evidence="3">Retrovirus-related Pol polyprotein from transposon TNT 1-94</fullName>
    </submittedName>
</protein>
<dbReference type="EMBL" id="KQ483812">
    <property type="protein sequence ID" value="KYP40820.1"/>
    <property type="molecule type" value="Genomic_DNA"/>
</dbReference>
<name>A0A151RDX4_CAJCA</name>
<dbReference type="AlphaFoldDB" id="A0A151RDX4"/>
<feature type="domain" description="Retrovirus-related Pol polyprotein from transposon TNT 1-94-like beta-barrel" evidence="2">
    <location>
        <begin position="25"/>
        <end position="104"/>
    </location>
</feature>
<evidence type="ECO:0000259" key="1">
    <source>
        <dbReference type="Pfam" id="PF13976"/>
    </source>
</evidence>
<dbReference type="Pfam" id="PF22936">
    <property type="entry name" value="Pol_BBD"/>
    <property type="match status" value="1"/>
</dbReference>
<dbReference type="InterPro" id="IPR054722">
    <property type="entry name" value="PolX-like_BBD"/>
</dbReference>
<dbReference type="InterPro" id="IPR025724">
    <property type="entry name" value="GAG-pre-integrase_dom"/>
</dbReference>
<accession>A0A151RDX4</accession>